<dbReference type="EMBL" id="BARS01002284">
    <property type="protein sequence ID" value="GAF83779.1"/>
    <property type="molecule type" value="Genomic_DNA"/>
</dbReference>
<comment type="caution">
    <text evidence="1">The sequence shown here is derived from an EMBL/GenBank/DDBJ whole genome shotgun (WGS) entry which is preliminary data.</text>
</comment>
<accession>X0SRT4</accession>
<sequence>ANPSGQGNRGCLQGVGDTILDGASLLIEADDYVNKQQPDKDVTTRYAQGVMVSMVDCDVPVVIRKGLNLERIMFELSEVYDSFDYRQGTYH</sequence>
<evidence type="ECO:0000313" key="1">
    <source>
        <dbReference type="EMBL" id="GAF83779.1"/>
    </source>
</evidence>
<proteinExistence type="predicted"/>
<name>X0SRT4_9ZZZZ</name>
<dbReference type="AlphaFoldDB" id="X0SRT4"/>
<organism evidence="1">
    <name type="scientific">marine sediment metagenome</name>
    <dbReference type="NCBI Taxonomy" id="412755"/>
    <lineage>
        <taxon>unclassified sequences</taxon>
        <taxon>metagenomes</taxon>
        <taxon>ecological metagenomes</taxon>
    </lineage>
</organism>
<dbReference type="Gene3D" id="3.90.870.10">
    <property type="entry name" value="DHBP synthase"/>
    <property type="match status" value="1"/>
</dbReference>
<reference evidence="1" key="1">
    <citation type="journal article" date="2014" name="Front. Microbiol.">
        <title>High frequency of phylogenetically diverse reductive dehalogenase-homologous genes in deep subseafloor sedimentary metagenomes.</title>
        <authorList>
            <person name="Kawai M."/>
            <person name="Futagami T."/>
            <person name="Toyoda A."/>
            <person name="Takaki Y."/>
            <person name="Nishi S."/>
            <person name="Hori S."/>
            <person name="Arai W."/>
            <person name="Tsubouchi T."/>
            <person name="Morono Y."/>
            <person name="Uchiyama I."/>
            <person name="Ito T."/>
            <person name="Fujiyama A."/>
            <person name="Inagaki F."/>
            <person name="Takami H."/>
        </authorList>
    </citation>
    <scope>NUCLEOTIDE SEQUENCE</scope>
    <source>
        <strain evidence="1">Expedition CK06-06</strain>
    </source>
</reference>
<feature type="non-terminal residue" evidence="1">
    <location>
        <position position="1"/>
    </location>
</feature>
<protein>
    <submittedName>
        <fullName evidence="1">Uncharacterized protein</fullName>
    </submittedName>
</protein>
<gene>
    <name evidence="1" type="ORF">S01H1_04312</name>
</gene>